<evidence type="ECO:0000256" key="4">
    <source>
        <dbReference type="ARBA" id="ARBA00022801"/>
    </source>
</evidence>
<comment type="similarity">
    <text evidence="1">Belongs to the peptidase A31 family.</text>
</comment>
<sequence length="151" mass="15514">MTGSALVIGIGNDFRSDDGVGIAVAAEVASRRPPGVEVLSAVSDPGQILDAWADVPLVVVVDAASGPDVVAGRIRHWIPGDDHQPMMVSSHSLGLPEIYALGQALGRLPRRLVVLTVEIQDISHGVGLSPPVADAVPAAVEAVLAEVGRQP</sequence>
<dbReference type="Gene3D" id="3.40.50.1450">
    <property type="entry name" value="HybD-like"/>
    <property type="match status" value="1"/>
</dbReference>
<dbReference type="InterPro" id="IPR023430">
    <property type="entry name" value="Pept_HybD-like_dom_sf"/>
</dbReference>
<proteinExistence type="inferred from homology"/>
<name>A0A064CAV1_9MYCO</name>
<evidence type="ECO:0000256" key="1">
    <source>
        <dbReference type="ARBA" id="ARBA00006814"/>
    </source>
</evidence>
<dbReference type="STRING" id="1440774.Y900_002195"/>
<keyword evidence="6" id="KW-1185">Reference proteome</keyword>
<reference evidence="5" key="1">
    <citation type="submission" date="2014-05" db="EMBL/GenBank/DDBJ databases">
        <title>Genome sequence of Mycobacterium aromaticivorans strain JS19b1T (= DSM 45407T).</title>
        <authorList>
            <person name="Kwak Y."/>
            <person name="Park G.-S."/>
            <person name="Li Q.X."/>
            <person name="Lee S.-E."/>
            <person name="Shin J.-H."/>
        </authorList>
    </citation>
    <scope>NUCLEOTIDE SEQUENCE [LARGE SCALE GENOMIC DNA]</scope>
    <source>
        <strain evidence="5">JS19b1</strain>
    </source>
</reference>
<evidence type="ECO:0000313" key="5">
    <source>
        <dbReference type="EMBL" id="KDE97774.1"/>
    </source>
</evidence>
<dbReference type="AlphaFoldDB" id="A0A064CAV1"/>
<dbReference type="Proteomes" id="UP000022835">
    <property type="component" value="Unassembled WGS sequence"/>
</dbReference>
<gene>
    <name evidence="5" type="ORF">Y900_002195</name>
</gene>
<comment type="caution">
    <text evidence="5">The sequence shown here is derived from an EMBL/GenBank/DDBJ whole genome shotgun (WGS) entry which is preliminary data.</text>
</comment>
<keyword evidence="4" id="KW-0378">Hydrolase</keyword>
<dbReference type="Pfam" id="PF01750">
    <property type="entry name" value="HycI"/>
    <property type="match status" value="1"/>
</dbReference>
<dbReference type="NCBIfam" id="TIGR00072">
    <property type="entry name" value="hydrog_prot"/>
    <property type="match status" value="1"/>
</dbReference>
<dbReference type="GO" id="GO:0016485">
    <property type="term" value="P:protein processing"/>
    <property type="evidence" value="ECO:0007669"/>
    <property type="project" value="TreeGrafter"/>
</dbReference>
<protein>
    <submittedName>
        <fullName evidence="5">Peptidase M52</fullName>
    </submittedName>
</protein>
<accession>A0A064CAV1</accession>
<dbReference type="InterPro" id="IPR000671">
    <property type="entry name" value="Peptidase_A31"/>
</dbReference>
<dbReference type="SUPFAM" id="SSF53163">
    <property type="entry name" value="HybD-like"/>
    <property type="match status" value="1"/>
</dbReference>
<keyword evidence="3" id="KW-0064">Aspartyl protease</keyword>
<dbReference type="GO" id="GO:0008047">
    <property type="term" value="F:enzyme activator activity"/>
    <property type="evidence" value="ECO:0007669"/>
    <property type="project" value="InterPro"/>
</dbReference>
<evidence type="ECO:0000313" key="6">
    <source>
        <dbReference type="Proteomes" id="UP000022835"/>
    </source>
</evidence>
<dbReference type="CDD" id="cd00518">
    <property type="entry name" value="H2MP"/>
    <property type="match status" value="1"/>
</dbReference>
<evidence type="ECO:0000256" key="3">
    <source>
        <dbReference type="ARBA" id="ARBA00022750"/>
    </source>
</evidence>
<evidence type="ECO:0000256" key="2">
    <source>
        <dbReference type="ARBA" id="ARBA00022670"/>
    </source>
</evidence>
<dbReference type="OrthoDB" id="3828930at2"/>
<dbReference type="RefSeq" id="WP_036338458.1">
    <property type="nucleotide sequence ID" value="NZ_JALN02000001.1"/>
</dbReference>
<organism evidence="5 6">
    <name type="scientific">Mycolicibacterium aromaticivorans JS19b1 = JCM 16368</name>
    <dbReference type="NCBI Taxonomy" id="1440774"/>
    <lineage>
        <taxon>Bacteria</taxon>
        <taxon>Bacillati</taxon>
        <taxon>Actinomycetota</taxon>
        <taxon>Actinomycetes</taxon>
        <taxon>Mycobacteriales</taxon>
        <taxon>Mycobacteriaceae</taxon>
        <taxon>Mycolicibacterium</taxon>
    </lineage>
</organism>
<dbReference type="eggNOG" id="COG0680">
    <property type="taxonomic scope" value="Bacteria"/>
</dbReference>
<dbReference type="PANTHER" id="PTHR30302">
    <property type="entry name" value="HYDROGENASE 1 MATURATION PROTEASE"/>
    <property type="match status" value="1"/>
</dbReference>
<dbReference type="PANTHER" id="PTHR30302:SF1">
    <property type="entry name" value="HYDROGENASE 2 MATURATION PROTEASE"/>
    <property type="match status" value="1"/>
</dbReference>
<dbReference type="EMBL" id="JALN02000001">
    <property type="protein sequence ID" value="KDE97774.1"/>
    <property type="molecule type" value="Genomic_DNA"/>
</dbReference>
<dbReference type="GO" id="GO:0004190">
    <property type="term" value="F:aspartic-type endopeptidase activity"/>
    <property type="evidence" value="ECO:0007669"/>
    <property type="project" value="UniProtKB-KW"/>
</dbReference>
<keyword evidence="2" id="KW-0645">Protease</keyword>